<dbReference type="PANTHER" id="PTHR31964:SF113">
    <property type="entry name" value="USPA DOMAIN-CONTAINING PROTEIN"/>
    <property type="match status" value="1"/>
</dbReference>
<dbReference type="InterPro" id="IPR006015">
    <property type="entry name" value="Universal_stress_UspA"/>
</dbReference>
<dbReference type="AlphaFoldDB" id="A0ABC8AW52"/>
<dbReference type="Proteomes" id="UP000180166">
    <property type="component" value="Chromosome"/>
</dbReference>
<dbReference type="InterPro" id="IPR006016">
    <property type="entry name" value="UspA"/>
</dbReference>
<dbReference type="KEGG" id="nsr:NS506_04331"/>
<dbReference type="InterPro" id="IPR014729">
    <property type="entry name" value="Rossmann-like_a/b/a_fold"/>
</dbReference>
<reference evidence="3 4" key="1">
    <citation type="submission" date="2016-10" db="EMBL/GenBank/DDBJ databases">
        <title>Genome sequence of Nocardia seriolae strain EM150506, isolated from Anguila japonica.</title>
        <authorList>
            <person name="Han H.-J."/>
        </authorList>
    </citation>
    <scope>NUCLEOTIDE SEQUENCE [LARGE SCALE GENOMIC DNA]</scope>
    <source>
        <strain evidence="3 4">EM150506</strain>
    </source>
</reference>
<comment type="similarity">
    <text evidence="1">Belongs to the universal stress protein A family.</text>
</comment>
<evidence type="ECO:0000256" key="1">
    <source>
        <dbReference type="ARBA" id="ARBA00008791"/>
    </source>
</evidence>
<protein>
    <submittedName>
        <fullName evidence="3">Universal stress protein</fullName>
    </submittedName>
</protein>
<feature type="domain" description="UspA" evidence="2">
    <location>
        <begin position="12"/>
        <end position="149"/>
    </location>
</feature>
<evidence type="ECO:0000313" key="4">
    <source>
        <dbReference type="Proteomes" id="UP000180166"/>
    </source>
</evidence>
<dbReference type="PRINTS" id="PR01438">
    <property type="entry name" value="UNVRSLSTRESS"/>
</dbReference>
<dbReference type="EMBL" id="CP017839">
    <property type="protein sequence ID" value="APA98379.1"/>
    <property type="molecule type" value="Genomic_DNA"/>
</dbReference>
<organism evidence="3 4">
    <name type="scientific">Nocardia seriolae</name>
    <dbReference type="NCBI Taxonomy" id="37332"/>
    <lineage>
        <taxon>Bacteria</taxon>
        <taxon>Bacillati</taxon>
        <taxon>Actinomycetota</taxon>
        <taxon>Actinomycetes</taxon>
        <taxon>Mycobacteriales</taxon>
        <taxon>Nocardiaceae</taxon>
        <taxon>Nocardia</taxon>
    </lineage>
</organism>
<feature type="domain" description="UspA" evidence="2">
    <location>
        <begin position="160"/>
        <end position="293"/>
    </location>
</feature>
<proteinExistence type="inferred from homology"/>
<dbReference type="SUPFAM" id="SSF52402">
    <property type="entry name" value="Adenine nucleotide alpha hydrolases-like"/>
    <property type="match status" value="2"/>
</dbReference>
<evidence type="ECO:0000259" key="2">
    <source>
        <dbReference type="Pfam" id="PF00582"/>
    </source>
</evidence>
<dbReference type="Gene3D" id="3.40.50.620">
    <property type="entry name" value="HUPs"/>
    <property type="match status" value="2"/>
</dbReference>
<gene>
    <name evidence="3" type="ORF">NS506_04331</name>
</gene>
<dbReference type="PANTHER" id="PTHR31964">
    <property type="entry name" value="ADENINE NUCLEOTIDE ALPHA HYDROLASES-LIKE SUPERFAMILY PROTEIN"/>
    <property type="match status" value="1"/>
</dbReference>
<sequence length="296" mass="31176">MMTGSDSAPLPIVVAVDGSAVSYQAAAWAAADAALHGVPLRIVNSIYMPVGFGPAAILSDADLEYLTRDGERVVEEALRVARVAVPTETLEISSEVTAEPIIDHLISASRRARALVVGARGLGALRRGLLGSVSSAVAQHAHCPVAVIHASAADPVSAEKPVLVGVDGTDNSVPALEFALREASLRKVGVTALHAWTDATGFYLPVLGWDDVRRREDQLLGEQLAKITEHYPDVPVKRILVMDRPVRALLEESENAQLLVVGSHGRGGFTGMLLGSTSTALLNSVECPVLVVRGPR</sequence>
<evidence type="ECO:0000313" key="3">
    <source>
        <dbReference type="EMBL" id="APA98379.1"/>
    </source>
</evidence>
<dbReference type="Pfam" id="PF00582">
    <property type="entry name" value="Usp"/>
    <property type="match status" value="2"/>
</dbReference>
<accession>A0ABC8AW52</accession>
<name>A0ABC8AW52_9NOCA</name>